<dbReference type="InterPro" id="IPR057731">
    <property type="entry name" value="STIL_N"/>
</dbReference>
<feature type="region of interest" description="Disordered" evidence="1">
    <location>
        <begin position="966"/>
        <end position="1000"/>
    </location>
</feature>
<feature type="compositionally biased region" description="Polar residues" evidence="1">
    <location>
        <begin position="970"/>
        <end position="991"/>
    </location>
</feature>
<feature type="region of interest" description="Disordered" evidence="1">
    <location>
        <begin position="333"/>
        <end position="439"/>
    </location>
</feature>
<dbReference type="OMA" id="FPCRPPA"/>
<feature type="region of interest" description="Disordered" evidence="1">
    <location>
        <begin position="1075"/>
        <end position="1150"/>
    </location>
</feature>
<dbReference type="InterPro" id="IPR026123">
    <property type="entry name" value="STIL"/>
</dbReference>
<reference evidence="5" key="3">
    <citation type="submission" date="2015-06" db="UniProtKB">
        <authorList>
            <consortium name="EnsemblMetazoa"/>
        </authorList>
    </citation>
    <scope>IDENTIFICATION</scope>
</reference>
<feature type="domain" description="STIL coiled coil region" evidence="3">
    <location>
        <begin position="641"/>
        <end position="669"/>
    </location>
</feature>
<evidence type="ECO:0000259" key="3">
    <source>
        <dbReference type="Pfam" id="PF25775"/>
    </source>
</evidence>
<feature type="domain" description="STIL N-terminal" evidence="2">
    <location>
        <begin position="108"/>
        <end position="332"/>
    </location>
</feature>
<dbReference type="STRING" id="283909.R7UK18"/>
<feature type="region of interest" description="Disordered" evidence="1">
    <location>
        <begin position="668"/>
        <end position="690"/>
    </location>
</feature>
<feature type="compositionally biased region" description="Polar residues" evidence="1">
    <location>
        <begin position="679"/>
        <end position="690"/>
    </location>
</feature>
<dbReference type="GO" id="GO:0031023">
    <property type="term" value="P:microtubule organizing center organization"/>
    <property type="evidence" value="ECO:0007669"/>
    <property type="project" value="TreeGrafter"/>
</dbReference>
<sequence>MDKRDNCFVPLNFPATRNALWDYRAVGPPIHLHAIQNKNVLISVSETPLRLLHRLAEESSSETFSCTLLGSVEFPEDGDSIFVHIERLDQSCRPVENYSLGPTDVFVACKMTKNCARPESSVEEYSTAVKMLAHCSFHDNQSSIILHLDCDLVTPTSEFKMTPVNPIPIVPTALSKNLSGPNGAACFPGQAKFGFLTMDQTRKLLLILASDPKVSALPLVGVWVSGVTGLTEPILWCACMQYIHSKDLKHRVCMPPEHFLLLIYSTRHSKPLFYQCCTSDGSSRLNFDLSSSHEVLQLPKNGMCRSQSPLEMDMALVELGPKRTTFEAALQSIQDSVEDSAPSVSRRKSDSVLTAGHHDDITPRSKPMPHHRQAPSVRYSVPDVSLVEESSPQPKRQSLPTDYQPFQSSALPHRSDRASWPNQPLSMPMQHPAQPQDSALSQPNMEYTVRPNPARIPHFNSHPQMMQNPSQLPQMRINPYQHPHHPAMQDAGYSSHPMIQHSGTPMQQQTYIPNAYSGHQARYPRPQHNYQTSYPSAPSQPQHGRSQMAPHHPCSTIPAQYLNPLTPMCQSTPLILHLAVLPIDLLPSLLAICRLLPQASLAQHPDLSCLRNSTDSGLQVSNSDQFDDFIEGGTPPTKAPPDVYELLSHQEKQLKELRLQIAQLLANQSQSPERKEAGIQSSDTTSQNKETCSVASNTSLWLGNNTNRGHTDRAVSPMREGDSLNDTVISNGDQLSNETLNFDDFQLAQIQERTDSFVSEMIVDMPAYSSTSPVKNDGSFASCSQYSGLSPQSVSMHVDHPEEETDGAQQESSPVHLKQFYNALLGNVQKFLQPSDNEVYDLDCSAYSEPVKPVTDNSSIKAHLKQRQNTSLHNVDKSIDVAQMTKKQLENLGINLDSLLESRESTDDCSIRPDQSTFLLDAAMLPKVNYRSLWLDSGDSDMSADADALAMKYLTDEQLSELARVRSKRSTTTGGNKNPLNGLSRVLSTRPSGRDASMMPHNQMSLCSRKYLERYGLLDDDDNAVLNAPAVHGGSHNNTAASLDVSGDAVINVQEFLKKMAEKRNLANVVAGRRNGSVESSGVSDDSRSLSSGHGCPRDEVDSIRSFRANDKPTSTPADACAKHYPRDRTPKEAIRSDLRSTPAASPGIPHEAVSNRVLDIDRLRELPKLL</sequence>
<dbReference type="EMBL" id="KB303020">
    <property type="protein sequence ID" value="ELU03617.1"/>
    <property type="molecule type" value="Genomic_DNA"/>
</dbReference>
<name>R7UK18_CAPTE</name>
<dbReference type="GO" id="GO:0007224">
    <property type="term" value="P:smoothened signaling pathway"/>
    <property type="evidence" value="ECO:0007669"/>
    <property type="project" value="TreeGrafter"/>
</dbReference>
<dbReference type="Pfam" id="PF25775">
    <property type="entry name" value="CC_STIL"/>
    <property type="match status" value="1"/>
</dbReference>
<proteinExistence type="predicted"/>
<evidence type="ECO:0000259" key="2">
    <source>
        <dbReference type="Pfam" id="PF15253"/>
    </source>
</evidence>
<dbReference type="EnsemblMetazoa" id="CapteT219123">
    <property type="protein sequence ID" value="CapteP219123"/>
    <property type="gene ID" value="CapteG219123"/>
</dbReference>
<keyword evidence="6" id="KW-1185">Reference proteome</keyword>
<accession>R7UK18</accession>
<dbReference type="AlphaFoldDB" id="R7UK18"/>
<dbReference type="PANTHER" id="PTHR15128:SF0">
    <property type="entry name" value="SCL-INTERRUPTING LOCUS PROTEIN"/>
    <property type="match status" value="1"/>
</dbReference>
<feature type="compositionally biased region" description="Polar residues" evidence="1">
    <location>
        <begin position="388"/>
        <end position="410"/>
    </location>
</feature>
<reference evidence="4 6" key="2">
    <citation type="journal article" date="2013" name="Nature">
        <title>Insights into bilaterian evolution from three spiralian genomes.</title>
        <authorList>
            <person name="Simakov O."/>
            <person name="Marletaz F."/>
            <person name="Cho S.J."/>
            <person name="Edsinger-Gonzales E."/>
            <person name="Havlak P."/>
            <person name="Hellsten U."/>
            <person name="Kuo D.H."/>
            <person name="Larsson T."/>
            <person name="Lv J."/>
            <person name="Arendt D."/>
            <person name="Savage R."/>
            <person name="Osoegawa K."/>
            <person name="de Jong P."/>
            <person name="Grimwood J."/>
            <person name="Chapman J.A."/>
            <person name="Shapiro H."/>
            <person name="Aerts A."/>
            <person name="Otillar R.P."/>
            <person name="Terry A.Y."/>
            <person name="Boore J.L."/>
            <person name="Grigoriev I.V."/>
            <person name="Lindberg D.R."/>
            <person name="Seaver E.C."/>
            <person name="Weisblat D.A."/>
            <person name="Putnam N.H."/>
            <person name="Rokhsar D.S."/>
        </authorList>
    </citation>
    <scope>NUCLEOTIDE SEQUENCE</scope>
    <source>
        <strain evidence="4 6">I ESC-2004</strain>
    </source>
</reference>
<evidence type="ECO:0000256" key="1">
    <source>
        <dbReference type="SAM" id="MobiDB-lite"/>
    </source>
</evidence>
<feature type="compositionally biased region" description="Polar residues" evidence="1">
    <location>
        <begin position="528"/>
        <end position="545"/>
    </location>
</feature>
<feature type="compositionally biased region" description="Low complexity" evidence="1">
    <location>
        <begin position="1077"/>
        <end position="1095"/>
    </location>
</feature>
<evidence type="ECO:0000313" key="5">
    <source>
        <dbReference type="EnsemblMetazoa" id="CapteP219123"/>
    </source>
</evidence>
<dbReference type="GO" id="GO:0007052">
    <property type="term" value="P:mitotic spindle organization"/>
    <property type="evidence" value="ECO:0007669"/>
    <property type="project" value="TreeGrafter"/>
</dbReference>
<feature type="compositionally biased region" description="Basic and acidic residues" evidence="1">
    <location>
        <begin position="1121"/>
        <end position="1139"/>
    </location>
</feature>
<evidence type="ECO:0000313" key="6">
    <source>
        <dbReference type="Proteomes" id="UP000014760"/>
    </source>
</evidence>
<organism evidence="4">
    <name type="scientific">Capitella teleta</name>
    <name type="common">Polychaete worm</name>
    <dbReference type="NCBI Taxonomy" id="283909"/>
    <lineage>
        <taxon>Eukaryota</taxon>
        <taxon>Metazoa</taxon>
        <taxon>Spiralia</taxon>
        <taxon>Lophotrochozoa</taxon>
        <taxon>Annelida</taxon>
        <taxon>Polychaeta</taxon>
        <taxon>Sedentaria</taxon>
        <taxon>Scolecida</taxon>
        <taxon>Capitellidae</taxon>
        <taxon>Capitella</taxon>
    </lineage>
</organism>
<dbReference type="Proteomes" id="UP000014760">
    <property type="component" value="Unassembled WGS sequence"/>
</dbReference>
<dbReference type="EMBL" id="AMQN01001495">
    <property type="status" value="NOT_ANNOTATED_CDS"/>
    <property type="molecule type" value="Genomic_DNA"/>
</dbReference>
<dbReference type="OrthoDB" id="76173at2759"/>
<dbReference type="GO" id="GO:0005815">
    <property type="term" value="C:microtubule organizing center"/>
    <property type="evidence" value="ECO:0007669"/>
    <property type="project" value="TreeGrafter"/>
</dbReference>
<evidence type="ECO:0008006" key="7">
    <source>
        <dbReference type="Google" id="ProtNLM"/>
    </source>
</evidence>
<feature type="region of interest" description="Disordered" evidence="1">
    <location>
        <begin position="525"/>
        <end position="552"/>
    </location>
</feature>
<dbReference type="Pfam" id="PF15253">
    <property type="entry name" value="STIL_N"/>
    <property type="match status" value="1"/>
</dbReference>
<dbReference type="HOGENOM" id="CLU_007178_0_0_1"/>
<gene>
    <name evidence="4" type="ORF">CAPTEDRAFT_219123</name>
</gene>
<dbReference type="InterPro" id="IPR057655">
    <property type="entry name" value="STIL_CC"/>
</dbReference>
<dbReference type="GO" id="GO:0071539">
    <property type="term" value="P:protein localization to centrosome"/>
    <property type="evidence" value="ECO:0007669"/>
    <property type="project" value="TreeGrafter"/>
</dbReference>
<protein>
    <recommendedName>
        <fullName evidence="7">SCL-interrupting locus protein homolog</fullName>
    </recommendedName>
</protein>
<evidence type="ECO:0000313" key="4">
    <source>
        <dbReference type="EMBL" id="ELU03617.1"/>
    </source>
</evidence>
<feature type="region of interest" description="Disordered" evidence="1">
    <location>
        <begin position="791"/>
        <end position="812"/>
    </location>
</feature>
<dbReference type="PANTHER" id="PTHR15128">
    <property type="entry name" value="TAL1 SCL INTERRUPTING LOCUS"/>
    <property type="match status" value="1"/>
</dbReference>
<reference evidence="6" key="1">
    <citation type="submission" date="2012-12" db="EMBL/GenBank/DDBJ databases">
        <authorList>
            <person name="Hellsten U."/>
            <person name="Grimwood J."/>
            <person name="Chapman J.A."/>
            <person name="Shapiro H."/>
            <person name="Aerts A."/>
            <person name="Otillar R.P."/>
            <person name="Terry A.Y."/>
            <person name="Boore J.L."/>
            <person name="Simakov O."/>
            <person name="Marletaz F."/>
            <person name="Cho S.-J."/>
            <person name="Edsinger-Gonzales E."/>
            <person name="Havlak P."/>
            <person name="Kuo D.-H."/>
            <person name="Larsson T."/>
            <person name="Lv J."/>
            <person name="Arendt D."/>
            <person name="Savage R."/>
            <person name="Osoegawa K."/>
            <person name="de Jong P."/>
            <person name="Lindberg D.R."/>
            <person name="Seaver E.C."/>
            <person name="Weisblat D.A."/>
            <person name="Putnam N.H."/>
            <person name="Grigoriev I.V."/>
            <person name="Rokhsar D.S."/>
        </authorList>
    </citation>
    <scope>NUCLEOTIDE SEQUENCE</scope>
    <source>
        <strain evidence="6">I ESC-2004</strain>
    </source>
</reference>
<feature type="compositionally biased region" description="Basic and acidic residues" evidence="1">
    <location>
        <begin position="1096"/>
        <end position="1111"/>
    </location>
</feature>